<evidence type="ECO:0000256" key="3">
    <source>
        <dbReference type="ARBA" id="ARBA00022490"/>
    </source>
</evidence>
<dbReference type="GO" id="GO:0047761">
    <property type="term" value="F:butyrate kinase activity"/>
    <property type="evidence" value="ECO:0007669"/>
    <property type="project" value="UniProtKB-EC"/>
</dbReference>
<comment type="catalytic activity">
    <reaction evidence="8 9">
        <text>butanoate + ATP = butanoyl phosphate + ADP</text>
        <dbReference type="Rhea" id="RHEA:13585"/>
        <dbReference type="ChEBI" id="CHEBI:17968"/>
        <dbReference type="ChEBI" id="CHEBI:30616"/>
        <dbReference type="ChEBI" id="CHEBI:58079"/>
        <dbReference type="ChEBI" id="CHEBI:456216"/>
        <dbReference type="EC" id="2.7.2.7"/>
    </reaction>
</comment>
<organism evidence="11 12">
    <name type="scientific">Salinicoccus siamensis</name>
    <dbReference type="NCBI Taxonomy" id="381830"/>
    <lineage>
        <taxon>Bacteria</taxon>
        <taxon>Bacillati</taxon>
        <taxon>Bacillota</taxon>
        <taxon>Bacilli</taxon>
        <taxon>Bacillales</taxon>
        <taxon>Staphylococcaceae</taxon>
        <taxon>Salinicoccus</taxon>
    </lineage>
</organism>
<evidence type="ECO:0000256" key="7">
    <source>
        <dbReference type="ARBA" id="ARBA00022840"/>
    </source>
</evidence>
<gene>
    <name evidence="9 11" type="primary">buk</name>
    <name evidence="11" type="ORF">ACFFLE_02225</name>
</gene>
<dbReference type="PANTHER" id="PTHR21060">
    <property type="entry name" value="ACETATE KINASE"/>
    <property type="match status" value="1"/>
</dbReference>
<proteinExistence type="inferred from homology"/>
<evidence type="ECO:0000256" key="8">
    <source>
        <dbReference type="ARBA" id="ARBA00048596"/>
    </source>
</evidence>
<dbReference type="PRINTS" id="PR00471">
    <property type="entry name" value="ACETATEKNASE"/>
</dbReference>
<evidence type="ECO:0000256" key="5">
    <source>
        <dbReference type="ARBA" id="ARBA00022741"/>
    </source>
</evidence>
<keyword evidence="6 9" id="KW-0418">Kinase</keyword>
<dbReference type="NCBIfam" id="TIGR02707">
    <property type="entry name" value="butyr_kinase"/>
    <property type="match status" value="1"/>
</dbReference>
<dbReference type="PANTHER" id="PTHR21060:SF3">
    <property type="entry name" value="BUTYRATE KINASE 2-RELATED"/>
    <property type="match status" value="1"/>
</dbReference>
<dbReference type="InterPro" id="IPR011245">
    <property type="entry name" value="Butyrate_kin"/>
</dbReference>
<comment type="subcellular location">
    <subcellularLocation>
        <location evidence="1 9">Cytoplasm</location>
    </subcellularLocation>
</comment>
<dbReference type="HAMAP" id="MF_00542">
    <property type="entry name" value="Butyrate_kinase"/>
    <property type="match status" value="1"/>
</dbReference>
<keyword evidence="5 9" id="KW-0547">Nucleotide-binding</keyword>
<evidence type="ECO:0000313" key="12">
    <source>
        <dbReference type="Proteomes" id="UP001589740"/>
    </source>
</evidence>
<evidence type="ECO:0000256" key="2">
    <source>
        <dbReference type="ARBA" id="ARBA00008748"/>
    </source>
</evidence>
<dbReference type="InterPro" id="IPR023865">
    <property type="entry name" value="Aliphatic_acid_kinase_CS"/>
</dbReference>
<dbReference type="PIRSF" id="PIRSF036458">
    <property type="entry name" value="Butyrate_kin"/>
    <property type="match status" value="1"/>
</dbReference>
<protein>
    <recommendedName>
        <fullName evidence="9">Probable butyrate kinase</fullName>
        <shortName evidence="9">BK</shortName>
        <ecNumber evidence="9">2.7.2.7</ecNumber>
    </recommendedName>
    <alternativeName>
        <fullName evidence="9">Branched-chain carboxylic acid kinase</fullName>
    </alternativeName>
</protein>
<comment type="similarity">
    <text evidence="2 9 10">Belongs to the acetokinase family.</text>
</comment>
<sequence>MTYKILVLNLGSTSTKVAIYEDDRPLASDTLKHPTEETVKPLADQTEFRLEAVRTFLRAQRVAPEEIDIVSARGGLLKPISGGTYNISQKMIDDLRENRYGRHASNLSALIADRFREKYGCKAVITDPVVVDELVEEVRMTGLKEIRRKSIFHALNQKAVARKYAHSIGRDYEDINVIVCHMGGGITVGAHAHGRVIDVNDGLAGEGPMSPTRTGTLPNGSLARFMEDNAMDYDAVVETLTKSGGFVSLAGTQDALELENMALDGDEKAIAIYQALAVQIAKEIGSRAAILKGEVEQIIFTGGLAYSTYLIDLIRPYIAFIAPDTTYPGEEEMQALAEGGYRVLSGEEEMKVYE</sequence>
<dbReference type="PROSITE" id="PS01076">
    <property type="entry name" value="ACETATE_KINASE_2"/>
    <property type="match status" value="1"/>
</dbReference>
<dbReference type="InterPro" id="IPR000890">
    <property type="entry name" value="Aliphatic_acid_kin_short-chain"/>
</dbReference>
<dbReference type="EMBL" id="JBHMAH010000004">
    <property type="protein sequence ID" value="MFB9859925.1"/>
    <property type="molecule type" value="Genomic_DNA"/>
</dbReference>
<dbReference type="NCBIfam" id="NF002834">
    <property type="entry name" value="PRK03011.1-5"/>
    <property type="match status" value="1"/>
</dbReference>
<keyword evidence="12" id="KW-1185">Reference proteome</keyword>
<dbReference type="CDD" id="cd24011">
    <property type="entry name" value="ASKHA_NBD_BK"/>
    <property type="match status" value="1"/>
</dbReference>
<evidence type="ECO:0000256" key="6">
    <source>
        <dbReference type="ARBA" id="ARBA00022777"/>
    </source>
</evidence>
<dbReference type="SUPFAM" id="SSF53067">
    <property type="entry name" value="Actin-like ATPase domain"/>
    <property type="match status" value="2"/>
</dbReference>
<keyword evidence="4 9" id="KW-0808">Transferase</keyword>
<dbReference type="EC" id="2.7.2.7" evidence="9"/>
<keyword evidence="7 9" id="KW-0067">ATP-binding</keyword>
<comment type="caution">
    <text evidence="11">The sequence shown here is derived from an EMBL/GenBank/DDBJ whole genome shotgun (WGS) entry which is preliminary data.</text>
</comment>
<dbReference type="Proteomes" id="UP001589740">
    <property type="component" value="Unassembled WGS sequence"/>
</dbReference>
<dbReference type="Pfam" id="PF00871">
    <property type="entry name" value="Acetate_kinase"/>
    <property type="match status" value="1"/>
</dbReference>
<evidence type="ECO:0000313" key="11">
    <source>
        <dbReference type="EMBL" id="MFB9859925.1"/>
    </source>
</evidence>
<name>A0ABV5Z4T8_9STAP</name>
<evidence type="ECO:0000256" key="4">
    <source>
        <dbReference type="ARBA" id="ARBA00022679"/>
    </source>
</evidence>
<dbReference type="PROSITE" id="PS01075">
    <property type="entry name" value="ACETATE_KINASE_1"/>
    <property type="match status" value="1"/>
</dbReference>
<dbReference type="Gene3D" id="3.30.420.40">
    <property type="match status" value="2"/>
</dbReference>
<evidence type="ECO:0000256" key="9">
    <source>
        <dbReference type="HAMAP-Rule" id="MF_00542"/>
    </source>
</evidence>
<evidence type="ECO:0000256" key="10">
    <source>
        <dbReference type="RuleBase" id="RU003835"/>
    </source>
</evidence>
<dbReference type="InterPro" id="IPR043129">
    <property type="entry name" value="ATPase_NBD"/>
</dbReference>
<reference evidence="11 12" key="1">
    <citation type="submission" date="2024-09" db="EMBL/GenBank/DDBJ databases">
        <authorList>
            <person name="Sun Q."/>
            <person name="Mori K."/>
        </authorList>
    </citation>
    <scope>NUCLEOTIDE SEQUENCE [LARGE SCALE GENOMIC DNA]</scope>
    <source>
        <strain evidence="11 12">JCM 12822</strain>
    </source>
</reference>
<accession>A0ABV5Z4T8</accession>
<keyword evidence="3 9" id="KW-0963">Cytoplasm</keyword>
<dbReference type="RefSeq" id="WP_380569540.1">
    <property type="nucleotide sequence ID" value="NZ_JBHMAH010000004.1"/>
</dbReference>
<evidence type="ECO:0000256" key="1">
    <source>
        <dbReference type="ARBA" id="ARBA00004496"/>
    </source>
</evidence>